<comment type="similarity">
    <text evidence="1">Belongs to the ThrE exporter (TC 2.A.79) family.</text>
</comment>
<evidence type="ECO:0000259" key="4">
    <source>
        <dbReference type="Pfam" id="PF06738"/>
    </source>
</evidence>
<evidence type="ECO:0000256" key="1">
    <source>
        <dbReference type="ARBA" id="ARBA00034125"/>
    </source>
</evidence>
<feature type="compositionally biased region" description="Basic residues" evidence="2">
    <location>
        <begin position="112"/>
        <end position="124"/>
    </location>
</feature>
<comment type="caution">
    <text evidence="5">The sequence shown here is derived from an EMBL/GenBank/DDBJ whole genome shotgun (WGS) entry which is preliminary data.</text>
</comment>
<dbReference type="GO" id="GO:0022857">
    <property type="term" value="F:transmembrane transporter activity"/>
    <property type="evidence" value="ECO:0007669"/>
    <property type="project" value="InterPro"/>
</dbReference>
<protein>
    <recommendedName>
        <fullName evidence="4">Threonine/serine exporter-like N-terminal domain-containing protein</fullName>
    </recommendedName>
</protein>
<feature type="compositionally biased region" description="Basic and acidic residues" evidence="2">
    <location>
        <begin position="126"/>
        <end position="145"/>
    </location>
</feature>
<keyword evidence="3" id="KW-0472">Membrane</keyword>
<dbReference type="Proteomes" id="UP000886653">
    <property type="component" value="Unassembled WGS sequence"/>
</dbReference>
<feature type="transmembrane region" description="Helical" evidence="3">
    <location>
        <begin position="312"/>
        <end position="332"/>
    </location>
</feature>
<name>A0A9P6NRB5_9BASI</name>
<dbReference type="EMBL" id="MU167233">
    <property type="protein sequence ID" value="KAG0148833.1"/>
    <property type="molecule type" value="Genomic_DNA"/>
</dbReference>
<feature type="transmembrane region" description="Helical" evidence="3">
    <location>
        <begin position="501"/>
        <end position="521"/>
    </location>
</feature>
<evidence type="ECO:0000256" key="2">
    <source>
        <dbReference type="SAM" id="MobiDB-lite"/>
    </source>
</evidence>
<sequence>MALPSQRHPNNNLENHTAVAMPISNIRRPSLLENLDLDLEGVELEPSLEAKRLTRVHNPNWLKRHRKHPEAKTETDNDEPGPMTGLGALSSLLQLYHRSERNSDSRFSFERHSRRHTQSRRNKSKQSGDDRTDQSEVEGEGHRAEDTEDDRISISSKLRSKARRRRRQSITNHVASILERQAYILKLSKTLLQLGSPSHRLVTQLEAAASALNIRAEFYNLPTLIFVTFGDDDTHTSEIHFVKASGRLDLGRLPRCAEIYKMVNYGEIDVKEGIARLNVLLNESPPWKIPDRIVFASLQSCILCVMAFNGSIADAAICLIYGGFFGFMALYVHAGANDMYTNIFEISMAMIFSFLSRALASTDRFCYQSLASAGLVGLLPGLAVLSGALELASKNLINGSVRLVYAVIYSLFLGFGTVIGSDVFLLIVPSARFNLNQMVASTQGQVTLSGVFSSSNSTHSLTGAFTVANTTIVGAATSVASLEKGSITCFRRPEDPWWSQAALFTPYLLFGIVPCFAFLQSLANGQPLRDRQIIAQVVISSCGFFANYAANKFIFSGTDVVSFAGSFAVGTMGNLYAKFFHKIAYTSMATGVMFLLPGGLAAAGGLSMTYMEGANDHYAGVSLALRMIDVAIGITVGLYTSTFLINAIGVKGSGAFSW</sequence>
<dbReference type="AlphaFoldDB" id="A0A9P6NRB5"/>
<feature type="transmembrane region" description="Helical" evidence="3">
    <location>
        <begin position="371"/>
        <end position="391"/>
    </location>
</feature>
<feature type="compositionally biased region" description="Basic and acidic residues" evidence="2">
    <location>
        <begin position="101"/>
        <end position="111"/>
    </location>
</feature>
<evidence type="ECO:0000256" key="3">
    <source>
        <dbReference type="SAM" id="Phobius"/>
    </source>
</evidence>
<keyword evidence="6" id="KW-1185">Reference proteome</keyword>
<evidence type="ECO:0000313" key="6">
    <source>
        <dbReference type="Proteomes" id="UP000886653"/>
    </source>
</evidence>
<keyword evidence="3" id="KW-0812">Transmembrane</keyword>
<dbReference type="PANTHER" id="PTHR31082">
    <property type="entry name" value="PHEROMONE-REGULATED MEMBRANE PROTEIN 10"/>
    <property type="match status" value="1"/>
</dbReference>
<accession>A0A9P6NRB5</accession>
<feature type="domain" description="Threonine/serine exporter-like N-terminal" evidence="4">
    <location>
        <begin position="183"/>
        <end position="421"/>
    </location>
</feature>
<dbReference type="OrthoDB" id="413008at2759"/>
<feature type="region of interest" description="Disordered" evidence="2">
    <location>
        <begin position="101"/>
        <end position="166"/>
    </location>
</feature>
<dbReference type="Pfam" id="PF06738">
    <property type="entry name" value="ThrE"/>
    <property type="match status" value="1"/>
</dbReference>
<feature type="region of interest" description="Disordered" evidence="2">
    <location>
        <begin position="60"/>
        <end position="87"/>
    </location>
</feature>
<dbReference type="InterPro" id="IPR010619">
    <property type="entry name" value="ThrE-like_N"/>
</dbReference>
<gene>
    <name evidence="5" type="ORF">CROQUDRAFT_654441</name>
</gene>
<feature type="transmembrane region" description="Helical" evidence="3">
    <location>
        <begin position="589"/>
        <end position="610"/>
    </location>
</feature>
<dbReference type="PANTHER" id="PTHR31082:SF4">
    <property type="entry name" value="PHEROMONE-REGULATED MEMBRANE PROTEIN 10"/>
    <property type="match status" value="1"/>
</dbReference>
<organism evidence="5 6">
    <name type="scientific">Cronartium quercuum f. sp. fusiforme G11</name>
    <dbReference type="NCBI Taxonomy" id="708437"/>
    <lineage>
        <taxon>Eukaryota</taxon>
        <taxon>Fungi</taxon>
        <taxon>Dikarya</taxon>
        <taxon>Basidiomycota</taxon>
        <taxon>Pucciniomycotina</taxon>
        <taxon>Pucciniomycetes</taxon>
        <taxon>Pucciniales</taxon>
        <taxon>Coleosporiaceae</taxon>
        <taxon>Cronartium</taxon>
    </lineage>
</organism>
<feature type="transmembrane region" description="Helical" evidence="3">
    <location>
        <begin position="403"/>
        <end position="428"/>
    </location>
</feature>
<feature type="transmembrane region" description="Helical" evidence="3">
    <location>
        <begin position="339"/>
        <end position="359"/>
    </location>
</feature>
<keyword evidence="3" id="KW-1133">Transmembrane helix</keyword>
<feature type="transmembrane region" description="Helical" evidence="3">
    <location>
        <begin position="630"/>
        <end position="650"/>
    </location>
</feature>
<reference evidence="5" key="1">
    <citation type="submission" date="2013-11" db="EMBL/GenBank/DDBJ databases">
        <title>Genome sequence of the fusiform rust pathogen reveals effectors for host alternation and coevolution with pine.</title>
        <authorList>
            <consortium name="DOE Joint Genome Institute"/>
            <person name="Smith K."/>
            <person name="Pendleton A."/>
            <person name="Kubisiak T."/>
            <person name="Anderson C."/>
            <person name="Salamov A."/>
            <person name="Aerts A."/>
            <person name="Riley R."/>
            <person name="Clum A."/>
            <person name="Lindquist E."/>
            <person name="Ence D."/>
            <person name="Campbell M."/>
            <person name="Kronenberg Z."/>
            <person name="Feau N."/>
            <person name="Dhillon B."/>
            <person name="Hamelin R."/>
            <person name="Burleigh J."/>
            <person name="Smith J."/>
            <person name="Yandell M."/>
            <person name="Nelson C."/>
            <person name="Grigoriev I."/>
            <person name="Davis J."/>
        </authorList>
    </citation>
    <scope>NUCLEOTIDE SEQUENCE</scope>
    <source>
        <strain evidence="5">G11</strain>
    </source>
</reference>
<proteinExistence type="inferred from homology"/>
<dbReference type="InterPro" id="IPR051361">
    <property type="entry name" value="ThrE/Ser_Exporter"/>
</dbReference>
<feature type="transmembrane region" description="Helical" evidence="3">
    <location>
        <begin position="560"/>
        <end position="577"/>
    </location>
</feature>
<evidence type="ECO:0000313" key="5">
    <source>
        <dbReference type="EMBL" id="KAG0148833.1"/>
    </source>
</evidence>